<evidence type="ECO:0000313" key="9">
    <source>
        <dbReference type="Proteomes" id="UP000001811"/>
    </source>
</evidence>
<evidence type="ECO:0000313" key="8">
    <source>
        <dbReference type="Ensembl" id="ENSOCUP00000042373.1"/>
    </source>
</evidence>
<evidence type="ECO:0000256" key="4">
    <source>
        <dbReference type="ARBA" id="ARBA00022729"/>
    </source>
</evidence>
<dbReference type="InterPro" id="IPR025933">
    <property type="entry name" value="Beta_defensin_dom"/>
</dbReference>
<dbReference type="Pfam" id="PF13841">
    <property type="entry name" value="Defensin_beta_2"/>
    <property type="match status" value="1"/>
</dbReference>
<dbReference type="GO" id="GO:0005615">
    <property type="term" value="C:extracellular space"/>
    <property type="evidence" value="ECO:0007669"/>
    <property type="project" value="TreeGrafter"/>
</dbReference>
<dbReference type="EMBL" id="AAGW02018180">
    <property type="status" value="NOT_ANNOTATED_CDS"/>
    <property type="molecule type" value="Genomic_DNA"/>
</dbReference>
<evidence type="ECO:0000256" key="2">
    <source>
        <dbReference type="ARBA" id="ARBA00007371"/>
    </source>
</evidence>
<keyword evidence="4 6" id="KW-0732">Signal</keyword>
<dbReference type="GO" id="GO:0050829">
    <property type="term" value="P:defense response to Gram-negative bacterium"/>
    <property type="evidence" value="ECO:0007669"/>
    <property type="project" value="Ensembl"/>
</dbReference>
<dbReference type="GO" id="GO:0061760">
    <property type="term" value="P:antifungal innate immune response"/>
    <property type="evidence" value="ECO:0007669"/>
    <property type="project" value="Ensembl"/>
</dbReference>
<keyword evidence="5" id="KW-1015">Disulfide bond</keyword>
<evidence type="ECO:0000256" key="1">
    <source>
        <dbReference type="ARBA" id="ARBA00004613"/>
    </source>
</evidence>
<dbReference type="Ensembl" id="ENSOCUT00000036691.1">
    <property type="protein sequence ID" value="ENSOCUP00000042373.1"/>
    <property type="gene ID" value="ENSOCUG00000032209.1"/>
</dbReference>
<dbReference type="AlphaFoldDB" id="A0A5F9D966"/>
<feature type="signal peptide" evidence="6">
    <location>
        <begin position="1"/>
        <end position="27"/>
    </location>
</feature>
<keyword evidence="6" id="KW-0929">Antimicrobial</keyword>
<sequence>MKILYYLFHFLCYMTFILPATCSLVEADRCSRYKGLCRRKCHMDEKQVDVCFAPFKICCVDRPSIDDF</sequence>
<dbReference type="GO" id="GO:0050729">
    <property type="term" value="P:positive regulation of inflammatory response"/>
    <property type="evidence" value="ECO:0007669"/>
    <property type="project" value="Ensembl"/>
</dbReference>
<evidence type="ECO:0000256" key="6">
    <source>
        <dbReference type="RuleBase" id="RU231113"/>
    </source>
</evidence>
<gene>
    <name evidence="8" type="primary">DEFB114</name>
</gene>
<keyword evidence="3 6" id="KW-0964">Secreted</keyword>
<reference evidence="8" key="2">
    <citation type="submission" date="2025-08" db="UniProtKB">
        <authorList>
            <consortium name="Ensembl"/>
        </authorList>
    </citation>
    <scope>IDENTIFICATION</scope>
    <source>
        <strain evidence="8">Thorbecke</strain>
    </source>
</reference>
<accession>A0A5F9D966</accession>
<name>A0A5F9D966_RABIT</name>
<organism evidence="8 9">
    <name type="scientific">Oryctolagus cuniculus</name>
    <name type="common">Rabbit</name>
    <dbReference type="NCBI Taxonomy" id="9986"/>
    <lineage>
        <taxon>Eukaryota</taxon>
        <taxon>Metazoa</taxon>
        <taxon>Chordata</taxon>
        <taxon>Craniata</taxon>
        <taxon>Vertebrata</taxon>
        <taxon>Euteleostomi</taxon>
        <taxon>Mammalia</taxon>
        <taxon>Eutheria</taxon>
        <taxon>Euarchontoglires</taxon>
        <taxon>Glires</taxon>
        <taxon>Lagomorpha</taxon>
        <taxon>Leporidae</taxon>
        <taxon>Oryctolagus</taxon>
    </lineage>
</organism>
<protein>
    <recommendedName>
        <fullName evidence="6">Beta-defensin</fullName>
    </recommendedName>
</protein>
<dbReference type="STRING" id="9986.ENSOCUP00000042373"/>
<reference evidence="8 9" key="1">
    <citation type="journal article" date="2011" name="Nature">
        <title>A high-resolution map of human evolutionary constraint using 29 mammals.</title>
        <authorList>
            <person name="Lindblad-Toh K."/>
            <person name="Garber M."/>
            <person name="Zuk O."/>
            <person name="Lin M.F."/>
            <person name="Parker B.J."/>
            <person name="Washietl S."/>
            <person name="Kheradpour P."/>
            <person name="Ernst J."/>
            <person name="Jordan G."/>
            <person name="Mauceli E."/>
            <person name="Ward L.D."/>
            <person name="Lowe C.B."/>
            <person name="Holloway A.K."/>
            <person name="Clamp M."/>
            <person name="Gnerre S."/>
            <person name="Alfoldi J."/>
            <person name="Beal K."/>
            <person name="Chang J."/>
            <person name="Clawson H."/>
            <person name="Cuff J."/>
            <person name="Di Palma F."/>
            <person name="Fitzgerald S."/>
            <person name="Flicek P."/>
            <person name="Guttman M."/>
            <person name="Hubisz M.J."/>
            <person name="Jaffe D.B."/>
            <person name="Jungreis I."/>
            <person name="Kent W.J."/>
            <person name="Kostka D."/>
            <person name="Lara M."/>
            <person name="Martins A.L."/>
            <person name="Massingham T."/>
            <person name="Moltke I."/>
            <person name="Raney B.J."/>
            <person name="Rasmussen M.D."/>
            <person name="Robinson J."/>
            <person name="Stark A."/>
            <person name="Vilella A.J."/>
            <person name="Wen J."/>
            <person name="Xie X."/>
            <person name="Zody M.C."/>
            <person name="Baldwin J."/>
            <person name="Bloom T."/>
            <person name="Chin C.W."/>
            <person name="Heiman D."/>
            <person name="Nicol R."/>
            <person name="Nusbaum C."/>
            <person name="Young S."/>
            <person name="Wilkinson J."/>
            <person name="Worley K.C."/>
            <person name="Kovar C.L."/>
            <person name="Muzny D.M."/>
            <person name="Gibbs R.A."/>
            <person name="Cree A."/>
            <person name="Dihn H.H."/>
            <person name="Fowler G."/>
            <person name="Jhangiani S."/>
            <person name="Joshi V."/>
            <person name="Lee S."/>
            <person name="Lewis L.R."/>
            <person name="Nazareth L.V."/>
            <person name="Okwuonu G."/>
            <person name="Santibanez J."/>
            <person name="Warren W.C."/>
            <person name="Mardis E.R."/>
            <person name="Weinstock G.M."/>
            <person name="Wilson R.K."/>
            <person name="Delehaunty K."/>
            <person name="Dooling D."/>
            <person name="Fronik C."/>
            <person name="Fulton L."/>
            <person name="Fulton B."/>
            <person name="Graves T."/>
            <person name="Minx P."/>
            <person name="Sodergren E."/>
            <person name="Birney E."/>
            <person name="Margulies E.H."/>
            <person name="Herrero J."/>
            <person name="Green E.D."/>
            <person name="Haussler D."/>
            <person name="Siepel A."/>
            <person name="Goldman N."/>
            <person name="Pollard K.S."/>
            <person name="Pedersen J.S."/>
            <person name="Lander E.S."/>
            <person name="Kellis M."/>
        </authorList>
    </citation>
    <scope>NUCLEOTIDE SEQUENCE [LARGE SCALE GENOMIC DNA]</scope>
    <source>
        <strain evidence="8 9">Thorbecke inbred</strain>
    </source>
</reference>
<evidence type="ECO:0000256" key="3">
    <source>
        <dbReference type="ARBA" id="ARBA00022525"/>
    </source>
</evidence>
<dbReference type="GO" id="GO:0001530">
    <property type="term" value="F:lipopolysaccharide binding"/>
    <property type="evidence" value="ECO:0007669"/>
    <property type="project" value="Ensembl"/>
</dbReference>
<comment type="subcellular location">
    <subcellularLocation>
        <location evidence="1 6">Secreted</location>
    </subcellularLocation>
</comment>
<dbReference type="GO" id="GO:0060326">
    <property type="term" value="P:cell chemotaxis"/>
    <property type="evidence" value="ECO:0007669"/>
    <property type="project" value="TreeGrafter"/>
</dbReference>
<dbReference type="PANTHER" id="PTHR20515:SF16">
    <property type="entry name" value="BETA-DEFENSIN 114"/>
    <property type="match status" value="1"/>
</dbReference>
<feature type="domain" description="Beta-defensin" evidence="7">
    <location>
        <begin position="29"/>
        <end position="59"/>
    </location>
</feature>
<keyword evidence="6" id="KW-0211">Defensin</keyword>
<evidence type="ECO:0000256" key="5">
    <source>
        <dbReference type="ARBA" id="ARBA00023157"/>
    </source>
</evidence>
<evidence type="ECO:0000259" key="7">
    <source>
        <dbReference type="Pfam" id="PF13841"/>
    </source>
</evidence>
<keyword evidence="6" id="KW-0044">Antibiotic</keyword>
<dbReference type="Bgee" id="ENSOCUG00000032209">
    <property type="expression patterns" value="Expressed in testis"/>
</dbReference>
<proteinExistence type="inferred from homology"/>
<comment type="similarity">
    <text evidence="2 6">Belongs to the beta-defensin family.</text>
</comment>
<feature type="chain" id="PRO_5023974811" description="Beta-defensin" evidence="6">
    <location>
        <begin position="28"/>
        <end position="68"/>
    </location>
</feature>
<dbReference type="GO" id="GO:0031731">
    <property type="term" value="F:CCR6 chemokine receptor binding"/>
    <property type="evidence" value="ECO:0007669"/>
    <property type="project" value="TreeGrafter"/>
</dbReference>
<dbReference type="InParanoid" id="A0A5F9D966"/>
<dbReference type="Proteomes" id="UP000001811">
    <property type="component" value="Chromosome 12"/>
</dbReference>
<dbReference type="GO" id="GO:0032720">
    <property type="term" value="P:negative regulation of tumor necrosis factor production"/>
    <property type="evidence" value="ECO:0007669"/>
    <property type="project" value="Ensembl"/>
</dbReference>
<dbReference type="GO" id="GO:0050830">
    <property type="term" value="P:defense response to Gram-positive bacterium"/>
    <property type="evidence" value="ECO:0007669"/>
    <property type="project" value="Ensembl"/>
</dbReference>
<keyword evidence="9" id="KW-1185">Reference proteome</keyword>
<dbReference type="GO" id="GO:0042056">
    <property type="term" value="F:chemoattractant activity"/>
    <property type="evidence" value="ECO:0007669"/>
    <property type="project" value="TreeGrafter"/>
</dbReference>
<dbReference type="PANTHER" id="PTHR20515">
    <property type="entry name" value="BETA-DEFENSIN"/>
    <property type="match status" value="1"/>
</dbReference>
<reference evidence="8" key="3">
    <citation type="submission" date="2025-09" db="UniProtKB">
        <authorList>
            <consortium name="Ensembl"/>
        </authorList>
    </citation>
    <scope>IDENTIFICATION</scope>
    <source>
        <strain evidence="8">Thorbecke</strain>
    </source>
</reference>
<dbReference type="GeneTree" id="ENSGT00390000016155"/>
<comment type="function">
    <text evidence="6">Has antibacterial activity.</text>
</comment>
<dbReference type="GO" id="GO:0031665">
    <property type="term" value="P:negative regulation of lipopolysaccharide-mediated signaling pathway"/>
    <property type="evidence" value="ECO:0007669"/>
    <property type="project" value="Ensembl"/>
</dbReference>